<dbReference type="InterPro" id="IPR051676">
    <property type="entry name" value="UPF0053_domain"/>
</dbReference>
<dbReference type="CDD" id="cd04590">
    <property type="entry name" value="CBS_pair_CorC_HlyC_assoc"/>
    <property type="match status" value="1"/>
</dbReference>
<dbReference type="SUPFAM" id="SSF56176">
    <property type="entry name" value="FAD-binding/transporter-associated domain-like"/>
    <property type="match status" value="1"/>
</dbReference>
<dbReference type="FunFam" id="3.10.580.10:FF:000002">
    <property type="entry name" value="Magnesium/cobalt efflux protein CorC"/>
    <property type="match status" value="1"/>
</dbReference>
<organism evidence="13 14">
    <name type="scientific">Halorubrum aidingense JCM 13560</name>
    <dbReference type="NCBI Taxonomy" id="1230454"/>
    <lineage>
        <taxon>Archaea</taxon>
        <taxon>Methanobacteriati</taxon>
        <taxon>Methanobacteriota</taxon>
        <taxon>Stenosarchaea group</taxon>
        <taxon>Halobacteria</taxon>
        <taxon>Halobacteriales</taxon>
        <taxon>Haloferacaceae</taxon>
        <taxon>Halorubrum</taxon>
    </lineage>
</organism>
<dbReference type="OrthoDB" id="53218at2157"/>
<feature type="domain" description="CBS" evidence="11">
    <location>
        <begin position="290"/>
        <end position="347"/>
    </location>
</feature>
<dbReference type="InterPro" id="IPR000644">
    <property type="entry name" value="CBS_dom"/>
</dbReference>
<sequence length="476" mass="50250">MVDIALSATQVLVALVLVVLNGFFVASEFAFVRVRSTSVEQLAAEGRAGSGALQDVMEGLDDYLAATQLGITLASLGLGWIGEPAVAALIEPVLGPLLPANILHLVSFAIGFSIITFLHVVFGELAPKTIAIAQAERVALLLAPPMKFSYYLFSPGIVVFNGAANAFTRAIGVPPASETDETMEEREIRRVLARSGEAGHVADAEVEMIEGVFELDDTVVREVMVPRPDVVTLPTDADLAAIRTTALDAGHTRYPVVTDGDADRVVGFVDLKDVLRAGEVGDESVTADELARDLIVVPETASIGDLLVRFRDEHRQMAAVVDEWGAFEGIVTVEDVVEALVGDLRDEFDTGGNDHAIRRLDDGAHEADGSLSLSDVNDALGTAFDGNGYQTLGGLVLDRLGRTPEVGDTVTVDDRTFEVTAVDGARISTVRITTRGDDETGDDEAGDADRAEDTGGAGDTDRADDTSGSDDDAGSR</sequence>
<dbReference type="Pfam" id="PF00571">
    <property type="entry name" value="CBS"/>
    <property type="match status" value="2"/>
</dbReference>
<keyword evidence="4" id="KW-0677">Repeat</keyword>
<dbReference type="InterPro" id="IPR002550">
    <property type="entry name" value="CNNM"/>
</dbReference>
<feature type="compositionally biased region" description="Acidic residues" evidence="9">
    <location>
        <begin position="467"/>
        <end position="476"/>
    </location>
</feature>
<dbReference type="Proteomes" id="UP000011575">
    <property type="component" value="Unassembled WGS sequence"/>
</dbReference>
<feature type="transmembrane region" description="Helical" evidence="10">
    <location>
        <begin position="12"/>
        <end position="32"/>
    </location>
</feature>
<evidence type="ECO:0000256" key="7">
    <source>
        <dbReference type="ARBA" id="ARBA00023136"/>
    </source>
</evidence>
<evidence type="ECO:0000256" key="4">
    <source>
        <dbReference type="ARBA" id="ARBA00022737"/>
    </source>
</evidence>
<evidence type="ECO:0000256" key="2">
    <source>
        <dbReference type="ARBA" id="ARBA00022475"/>
    </source>
</evidence>
<evidence type="ECO:0000256" key="5">
    <source>
        <dbReference type="ARBA" id="ARBA00022989"/>
    </source>
</evidence>
<accession>M0PAE1</accession>
<feature type="compositionally biased region" description="Basic and acidic residues" evidence="9">
    <location>
        <begin position="447"/>
        <end position="465"/>
    </location>
</feature>
<keyword evidence="3 10" id="KW-0812">Transmembrane</keyword>
<evidence type="ECO:0000256" key="8">
    <source>
        <dbReference type="PROSITE-ProRule" id="PRU00703"/>
    </source>
</evidence>
<dbReference type="RefSeq" id="WP_008000839.1">
    <property type="nucleotide sequence ID" value="NZ_AOJI01000025.1"/>
</dbReference>
<keyword evidence="6 8" id="KW-0129">CBS domain</keyword>
<dbReference type="PANTHER" id="PTHR43099:SF5">
    <property type="entry name" value="HLYC_CORC FAMILY TRANSPORTER"/>
    <property type="match status" value="1"/>
</dbReference>
<dbReference type="PROSITE" id="PS51371">
    <property type="entry name" value="CBS"/>
    <property type="match status" value="2"/>
</dbReference>
<dbReference type="Pfam" id="PF01595">
    <property type="entry name" value="CNNM"/>
    <property type="match status" value="1"/>
</dbReference>
<comment type="subcellular location">
    <subcellularLocation>
        <location evidence="1">Cell membrane</location>
        <topology evidence="1">Multi-pass membrane protein</topology>
    </subcellularLocation>
</comment>
<feature type="region of interest" description="Disordered" evidence="9">
    <location>
        <begin position="432"/>
        <end position="476"/>
    </location>
</feature>
<keyword evidence="14" id="KW-1185">Reference proteome</keyword>
<evidence type="ECO:0000256" key="1">
    <source>
        <dbReference type="ARBA" id="ARBA00004651"/>
    </source>
</evidence>
<dbReference type="InterPro" id="IPR046342">
    <property type="entry name" value="CBS_dom_sf"/>
</dbReference>
<dbReference type="Gene3D" id="3.30.465.10">
    <property type="match status" value="1"/>
</dbReference>
<dbReference type="InterPro" id="IPR016169">
    <property type="entry name" value="FAD-bd_PCMH_sub2"/>
</dbReference>
<evidence type="ECO:0000256" key="3">
    <source>
        <dbReference type="ARBA" id="ARBA00022692"/>
    </source>
</evidence>
<feature type="transmembrane region" description="Helical" evidence="10">
    <location>
        <begin position="63"/>
        <end position="82"/>
    </location>
</feature>
<evidence type="ECO:0000313" key="13">
    <source>
        <dbReference type="EMBL" id="EMA66833.1"/>
    </source>
</evidence>
<evidence type="ECO:0000313" key="14">
    <source>
        <dbReference type="Proteomes" id="UP000011575"/>
    </source>
</evidence>
<keyword evidence="2" id="KW-1003">Cell membrane</keyword>
<dbReference type="PROSITE" id="PS51846">
    <property type="entry name" value="CNNM"/>
    <property type="match status" value="1"/>
</dbReference>
<dbReference type="PANTHER" id="PTHR43099">
    <property type="entry name" value="UPF0053 PROTEIN YRKA"/>
    <property type="match status" value="1"/>
</dbReference>
<dbReference type="SUPFAM" id="SSF54631">
    <property type="entry name" value="CBS-domain pair"/>
    <property type="match status" value="1"/>
</dbReference>
<gene>
    <name evidence="13" type="ORF">C461_09991</name>
</gene>
<reference evidence="13 14" key="1">
    <citation type="journal article" date="2014" name="PLoS Genet.">
        <title>Phylogenetically driven sequencing of extremely halophilic archaea reveals strategies for static and dynamic osmo-response.</title>
        <authorList>
            <person name="Becker E.A."/>
            <person name="Seitzer P.M."/>
            <person name="Tritt A."/>
            <person name="Larsen D."/>
            <person name="Krusor M."/>
            <person name="Yao A.I."/>
            <person name="Wu D."/>
            <person name="Madern D."/>
            <person name="Eisen J.A."/>
            <person name="Darling A.E."/>
            <person name="Facciotti M.T."/>
        </authorList>
    </citation>
    <scope>NUCLEOTIDE SEQUENCE [LARGE SCALE GENOMIC DNA]</scope>
    <source>
        <strain evidence="13 14">JCM 13560</strain>
    </source>
</reference>
<dbReference type="Gene3D" id="3.10.580.10">
    <property type="entry name" value="CBS-domain"/>
    <property type="match status" value="1"/>
</dbReference>
<keyword evidence="5 10" id="KW-1133">Transmembrane helix</keyword>
<dbReference type="PATRIC" id="fig|1230454.4.peg.2013"/>
<dbReference type="STRING" id="1230454.C461_09991"/>
<dbReference type="AlphaFoldDB" id="M0PAE1"/>
<feature type="domain" description="CBS" evidence="11">
    <location>
        <begin position="224"/>
        <end position="284"/>
    </location>
</feature>
<evidence type="ECO:0000256" key="10">
    <source>
        <dbReference type="SAM" id="Phobius"/>
    </source>
</evidence>
<name>M0PAE1_9EURY</name>
<feature type="transmembrane region" description="Helical" evidence="10">
    <location>
        <begin position="102"/>
        <end position="122"/>
    </location>
</feature>
<feature type="domain" description="CNNM transmembrane" evidence="12">
    <location>
        <begin position="3"/>
        <end position="205"/>
    </location>
</feature>
<evidence type="ECO:0000259" key="12">
    <source>
        <dbReference type="PROSITE" id="PS51846"/>
    </source>
</evidence>
<evidence type="ECO:0000256" key="9">
    <source>
        <dbReference type="SAM" id="MobiDB-lite"/>
    </source>
</evidence>
<comment type="caution">
    <text evidence="13">The sequence shown here is derived from an EMBL/GenBank/DDBJ whole genome shotgun (WGS) entry which is preliminary data.</text>
</comment>
<dbReference type="SMART" id="SM01091">
    <property type="entry name" value="CorC_HlyC"/>
    <property type="match status" value="1"/>
</dbReference>
<dbReference type="SMART" id="SM00116">
    <property type="entry name" value="CBS"/>
    <property type="match status" value="2"/>
</dbReference>
<dbReference type="Pfam" id="PF03471">
    <property type="entry name" value="CorC_HlyC"/>
    <property type="match status" value="1"/>
</dbReference>
<dbReference type="InterPro" id="IPR044751">
    <property type="entry name" value="Ion_transp-like_CBS"/>
</dbReference>
<dbReference type="InterPro" id="IPR036318">
    <property type="entry name" value="FAD-bd_PCMH-like_sf"/>
</dbReference>
<evidence type="ECO:0008006" key="15">
    <source>
        <dbReference type="Google" id="ProtNLM"/>
    </source>
</evidence>
<dbReference type="GO" id="GO:0050660">
    <property type="term" value="F:flavin adenine dinucleotide binding"/>
    <property type="evidence" value="ECO:0007669"/>
    <property type="project" value="InterPro"/>
</dbReference>
<dbReference type="InterPro" id="IPR005170">
    <property type="entry name" value="Transptr-assoc_dom"/>
</dbReference>
<dbReference type="GO" id="GO:0005886">
    <property type="term" value="C:plasma membrane"/>
    <property type="evidence" value="ECO:0007669"/>
    <property type="project" value="UniProtKB-SubCell"/>
</dbReference>
<evidence type="ECO:0000259" key="11">
    <source>
        <dbReference type="PROSITE" id="PS51371"/>
    </source>
</evidence>
<proteinExistence type="predicted"/>
<evidence type="ECO:0000256" key="6">
    <source>
        <dbReference type="ARBA" id="ARBA00023122"/>
    </source>
</evidence>
<protein>
    <recommendedName>
        <fullName evidence="15">Cobalt transporter</fullName>
    </recommendedName>
</protein>
<keyword evidence="7 10" id="KW-0472">Membrane</keyword>
<dbReference type="EMBL" id="AOJI01000025">
    <property type="protein sequence ID" value="EMA66833.1"/>
    <property type="molecule type" value="Genomic_DNA"/>
</dbReference>